<dbReference type="Gene3D" id="2.30.29.30">
    <property type="entry name" value="Pleckstrin-homology domain (PH domain)/Phosphotyrosine-binding domain (PTB)"/>
    <property type="match status" value="2"/>
</dbReference>
<reference evidence="5" key="1">
    <citation type="submission" date="2020-01" db="EMBL/GenBank/DDBJ databases">
        <title>Development of genomics and gene disruption for Polysphondylium violaceum indicates a role for the polyketide synthase stlB in stalk morphogenesis.</title>
        <authorList>
            <person name="Narita B."/>
            <person name="Kawabe Y."/>
            <person name="Kin K."/>
            <person name="Saito T."/>
            <person name="Gibbs R."/>
            <person name="Kuspa A."/>
            <person name="Muzny D."/>
            <person name="Queller D."/>
            <person name="Richards S."/>
            <person name="Strassman J."/>
            <person name="Sucgang R."/>
            <person name="Worley K."/>
            <person name="Schaap P."/>
        </authorList>
    </citation>
    <scope>NUCLEOTIDE SEQUENCE</scope>
    <source>
        <strain evidence="5">QSvi11</strain>
    </source>
</reference>
<feature type="compositionally biased region" description="Basic and acidic residues" evidence="2">
    <location>
        <begin position="100"/>
        <end position="112"/>
    </location>
</feature>
<evidence type="ECO:0000256" key="1">
    <source>
        <dbReference type="SAM" id="Coils"/>
    </source>
</evidence>
<dbReference type="Gene3D" id="2.60.200.20">
    <property type="match status" value="1"/>
</dbReference>
<dbReference type="InterPro" id="IPR001849">
    <property type="entry name" value="PH_domain"/>
</dbReference>
<proteinExistence type="predicted"/>
<feature type="compositionally biased region" description="Low complexity" evidence="2">
    <location>
        <begin position="174"/>
        <end position="191"/>
    </location>
</feature>
<organism evidence="5 6">
    <name type="scientific">Polysphondylium violaceum</name>
    <dbReference type="NCBI Taxonomy" id="133409"/>
    <lineage>
        <taxon>Eukaryota</taxon>
        <taxon>Amoebozoa</taxon>
        <taxon>Evosea</taxon>
        <taxon>Eumycetozoa</taxon>
        <taxon>Dictyostelia</taxon>
        <taxon>Dictyosteliales</taxon>
        <taxon>Dictyosteliaceae</taxon>
        <taxon>Polysphondylium</taxon>
    </lineage>
</organism>
<dbReference type="Proteomes" id="UP000695562">
    <property type="component" value="Unassembled WGS sequence"/>
</dbReference>
<evidence type="ECO:0000313" key="6">
    <source>
        <dbReference type="Proteomes" id="UP000695562"/>
    </source>
</evidence>
<feature type="domain" description="FHA" evidence="4">
    <location>
        <begin position="625"/>
        <end position="674"/>
    </location>
</feature>
<dbReference type="PROSITE" id="PS50006">
    <property type="entry name" value="FHA_DOMAIN"/>
    <property type="match status" value="1"/>
</dbReference>
<dbReference type="SUPFAM" id="SSF50729">
    <property type="entry name" value="PH domain-like"/>
    <property type="match status" value="2"/>
</dbReference>
<feature type="compositionally biased region" description="Low complexity" evidence="2">
    <location>
        <begin position="42"/>
        <end position="91"/>
    </location>
</feature>
<feature type="domain" description="PH" evidence="3">
    <location>
        <begin position="426"/>
        <end position="526"/>
    </location>
</feature>
<dbReference type="Pfam" id="PF00169">
    <property type="entry name" value="PH"/>
    <property type="match status" value="2"/>
</dbReference>
<gene>
    <name evidence="5" type="ORF">CYY_007873</name>
</gene>
<keyword evidence="6" id="KW-1185">Reference proteome</keyword>
<evidence type="ECO:0000259" key="4">
    <source>
        <dbReference type="PROSITE" id="PS50006"/>
    </source>
</evidence>
<dbReference type="CDD" id="cd00821">
    <property type="entry name" value="PH"/>
    <property type="match status" value="2"/>
</dbReference>
<dbReference type="SUPFAM" id="SSF49879">
    <property type="entry name" value="SMAD/FHA domain"/>
    <property type="match status" value="1"/>
</dbReference>
<dbReference type="Pfam" id="PF00498">
    <property type="entry name" value="FHA"/>
    <property type="match status" value="1"/>
</dbReference>
<dbReference type="CDD" id="cd00060">
    <property type="entry name" value="FHA"/>
    <property type="match status" value="1"/>
</dbReference>
<feature type="region of interest" description="Disordered" evidence="2">
    <location>
        <begin position="1"/>
        <end position="206"/>
    </location>
</feature>
<evidence type="ECO:0008006" key="7">
    <source>
        <dbReference type="Google" id="ProtNLM"/>
    </source>
</evidence>
<accession>A0A8J4PQ59</accession>
<dbReference type="PROSITE" id="PS50003">
    <property type="entry name" value="PH_DOMAIN"/>
    <property type="match status" value="2"/>
</dbReference>
<evidence type="ECO:0000256" key="2">
    <source>
        <dbReference type="SAM" id="MobiDB-lite"/>
    </source>
</evidence>
<dbReference type="PANTHER" id="PTHR23308">
    <property type="entry name" value="NUCLEAR INHIBITOR OF PROTEIN PHOSPHATASE-1"/>
    <property type="match status" value="1"/>
</dbReference>
<feature type="coiled-coil region" evidence="1">
    <location>
        <begin position="223"/>
        <end position="250"/>
    </location>
</feature>
<keyword evidence="1" id="KW-0175">Coiled coil</keyword>
<dbReference type="SMART" id="SM00233">
    <property type="entry name" value="PH"/>
    <property type="match status" value="2"/>
</dbReference>
<dbReference type="InterPro" id="IPR050923">
    <property type="entry name" value="Cell_Proc_Reg/RNA_Proc"/>
</dbReference>
<dbReference type="InterPro" id="IPR000253">
    <property type="entry name" value="FHA_dom"/>
</dbReference>
<comment type="caution">
    <text evidence="5">The sequence shown here is derived from an EMBL/GenBank/DDBJ whole genome shotgun (WGS) entry which is preliminary data.</text>
</comment>
<evidence type="ECO:0000313" key="5">
    <source>
        <dbReference type="EMBL" id="KAF2070805.1"/>
    </source>
</evidence>
<protein>
    <recommendedName>
        <fullName evidence="7">Pleckstrin domain-containing protein</fullName>
    </recommendedName>
</protein>
<dbReference type="AlphaFoldDB" id="A0A8J4PQ59"/>
<dbReference type="InterPro" id="IPR011993">
    <property type="entry name" value="PH-like_dom_sf"/>
</dbReference>
<name>A0A8J4PQ59_9MYCE</name>
<dbReference type="SMART" id="SM00240">
    <property type="entry name" value="FHA"/>
    <property type="match status" value="1"/>
</dbReference>
<feature type="compositionally biased region" description="Low complexity" evidence="2">
    <location>
        <begin position="115"/>
        <end position="132"/>
    </location>
</feature>
<evidence type="ECO:0000259" key="3">
    <source>
        <dbReference type="PROSITE" id="PS50003"/>
    </source>
</evidence>
<feature type="domain" description="PH" evidence="3">
    <location>
        <begin position="270"/>
        <end position="374"/>
    </location>
</feature>
<sequence>MFGRLVDVEDEDEFKDEPLIDQPKSGKKNKDKNGTGKGGVFGSPSKSSASFGSPSKSGVNSSSNSIKNSSNSIKNSSGSVNGKSSMKVSSGATLNSTSDRFNDLHLRDDDSNHASGSNHYNYNNTTTSKSGNVNTGQLVDIGDDDGFNFYDRSSSSDEEGSSGDEHHLHHHHSNNSSENSNGKLNNNNNQRNYEHNHRDFEHDGKKKSKIVNILSKDYSAQESEKTEARRASAKENIKKLTDKQSDLDKSIGKYLSIIEKPWIVEPSSDGPTIEGELLKKKRFASGWKKYYFALSGNNLYYYKSKKTKKPKGIITISFVTPPIPMTEKTLLDIKTPYVSNYQLQLYSTKRIDCLCASSNEDFERWNTVLQSLVKANVHPHDYDNRLDAWGEIYPLFDQKSEVELDRLLLLLAEIDSYSTHIINRAKKLKSGNLLMMEEDEDTGDIRWRSYYFTLVDRCIYYYKSSKLPPQGVITLKFSELSLCSPEISSDLLNAFKLSTPLSVYILKAKHAVAMEEWVTMIQDTKININTKKTIIDKIPGAKEIVGSAKDKDGTTKERPADYITFAPSPVPVKSSVPQVLNENGESAQEIQGYGKKYTPVFTYYPIGSDPAHDKPKVVKMALGENTIGRSKSCTITLDDKKISRSHCKIEVTENSVVLMDLGSGHGTKVNGKRSTSKKLIYPNDEIKIGYTILKFDAIPKDQKEKEKKKEKDKIEREKERERLEKERLEKAALERERNNPYNK</sequence>
<dbReference type="EMBL" id="AJWJ01000444">
    <property type="protein sequence ID" value="KAF2070805.1"/>
    <property type="molecule type" value="Genomic_DNA"/>
</dbReference>
<feature type="compositionally biased region" description="Basic and acidic residues" evidence="2">
    <location>
        <begin position="192"/>
        <end position="204"/>
    </location>
</feature>
<dbReference type="InterPro" id="IPR008984">
    <property type="entry name" value="SMAD_FHA_dom_sf"/>
</dbReference>
<dbReference type="OrthoDB" id="687730at2759"/>
<feature type="region of interest" description="Disordered" evidence="2">
    <location>
        <begin position="701"/>
        <end position="743"/>
    </location>
</feature>